<dbReference type="InterPro" id="IPR007208">
    <property type="entry name" value="MrpF/PhaF-like"/>
</dbReference>
<keyword evidence="8" id="KW-1185">Reference proteome</keyword>
<dbReference type="EMBL" id="CP002991">
    <property type="protein sequence ID" value="AEM77549.1"/>
    <property type="molecule type" value="Genomic_DNA"/>
</dbReference>
<evidence type="ECO:0000313" key="7">
    <source>
        <dbReference type="EMBL" id="AEM77549.1"/>
    </source>
</evidence>
<feature type="transmembrane region" description="Helical" evidence="6">
    <location>
        <begin position="40"/>
        <end position="70"/>
    </location>
</feature>
<evidence type="ECO:0000256" key="6">
    <source>
        <dbReference type="SAM" id="Phobius"/>
    </source>
</evidence>
<evidence type="ECO:0000256" key="2">
    <source>
        <dbReference type="ARBA" id="ARBA00022475"/>
    </source>
</evidence>
<keyword evidence="3 6" id="KW-0812">Transmembrane</keyword>
<dbReference type="Pfam" id="PF04066">
    <property type="entry name" value="MrpF_PhaF"/>
    <property type="match status" value="1"/>
</dbReference>
<gene>
    <name evidence="7" type="ORF">Thewi_0035</name>
</gene>
<reference evidence="7 8" key="1">
    <citation type="submission" date="2011-08" db="EMBL/GenBank/DDBJ databases">
        <title>Complete sequence of Thermoanaerobacter wiegelii Rt8.B1.</title>
        <authorList>
            <consortium name="US DOE Joint Genome Institute"/>
            <person name="Lucas S."/>
            <person name="Han J."/>
            <person name="Lapidus A."/>
            <person name="Cheng J.-F."/>
            <person name="Goodwin L."/>
            <person name="Pitluck S."/>
            <person name="Peters L."/>
            <person name="Mikhailova N."/>
            <person name="Zeytun A."/>
            <person name="Daligault H."/>
            <person name="Detter J.C."/>
            <person name="Han C."/>
            <person name="Tapia R."/>
            <person name="Land M."/>
            <person name="Hauser L."/>
            <person name="Kyrpides N."/>
            <person name="Ivanova N."/>
            <person name="Pagani I."/>
            <person name="Hemme C."/>
            <person name="Woyke T."/>
        </authorList>
    </citation>
    <scope>NUCLEOTIDE SEQUENCE [LARGE SCALE GENOMIC DNA]</scope>
    <source>
        <strain evidence="7 8">Rt8.B1</strain>
    </source>
</reference>
<keyword evidence="4 6" id="KW-1133">Transmembrane helix</keyword>
<protein>
    <submittedName>
        <fullName evidence="7">Multiple resistance and pH regulation protein F</fullName>
    </submittedName>
</protein>
<proteinExistence type="predicted"/>
<organism evidence="7 8">
    <name type="scientific">Thermoanaerobacter wiegelii Rt8.B1</name>
    <dbReference type="NCBI Taxonomy" id="697303"/>
    <lineage>
        <taxon>Bacteria</taxon>
        <taxon>Bacillati</taxon>
        <taxon>Bacillota</taxon>
        <taxon>Clostridia</taxon>
        <taxon>Thermoanaerobacterales</taxon>
        <taxon>Thermoanaerobacteraceae</taxon>
        <taxon>Thermoanaerobacter</taxon>
    </lineage>
</organism>
<dbReference type="HOGENOM" id="CLU_2345758_0_0_9"/>
<dbReference type="Proteomes" id="UP000008276">
    <property type="component" value="Chromosome"/>
</dbReference>
<dbReference type="AlphaFoldDB" id="G2MUM6"/>
<dbReference type="GO" id="GO:0015075">
    <property type="term" value="F:monoatomic ion transmembrane transporter activity"/>
    <property type="evidence" value="ECO:0007669"/>
    <property type="project" value="InterPro"/>
</dbReference>
<dbReference type="STRING" id="697303.Thewi_0035"/>
<accession>G2MUM6</accession>
<keyword evidence="2" id="KW-1003">Cell membrane</keyword>
<evidence type="ECO:0000313" key="8">
    <source>
        <dbReference type="Proteomes" id="UP000008276"/>
    </source>
</evidence>
<keyword evidence="5 6" id="KW-0472">Membrane</keyword>
<evidence type="ECO:0000256" key="1">
    <source>
        <dbReference type="ARBA" id="ARBA00004651"/>
    </source>
</evidence>
<name>G2MUM6_9THEO</name>
<dbReference type="KEGG" id="twi:Thewi_0035"/>
<sequence length="97" mass="10789">MIINVILGLVIFGLLLSFIRLVRSSSIESKVVAIDIMTTISSGLIVIFAFISDNGLFLDVALVYGIYWGCSNSSLFRRRNLVCSILDTFSCLLELFF</sequence>
<dbReference type="GO" id="GO:0005886">
    <property type="term" value="C:plasma membrane"/>
    <property type="evidence" value="ECO:0007669"/>
    <property type="project" value="UniProtKB-SubCell"/>
</dbReference>
<dbReference type="eggNOG" id="COG2212">
    <property type="taxonomic scope" value="Bacteria"/>
</dbReference>
<comment type="subcellular location">
    <subcellularLocation>
        <location evidence="1">Cell membrane</location>
        <topology evidence="1">Multi-pass membrane protein</topology>
    </subcellularLocation>
</comment>
<evidence type="ECO:0000256" key="5">
    <source>
        <dbReference type="ARBA" id="ARBA00023136"/>
    </source>
</evidence>
<evidence type="ECO:0000256" key="3">
    <source>
        <dbReference type="ARBA" id="ARBA00022692"/>
    </source>
</evidence>
<evidence type="ECO:0000256" key="4">
    <source>
        <dbReference type="ARBA" id="ARBA00022989"/>
    </source>
</evidence>